<dbReference type="InterPro" id="IPR047217">
    <property type="entry name" value="S49_SppA_67K_type_N"/>
</dbReference>
<keyword evidence="9" id="KW-1185">Reference proteome</keyword>
<dbReference type="GO" id="GO:0008236">
    <property type="term" value="F:serine-type peptidase activity"/>
    <property type="evidence" value="ECO:0007669"/>
    <property type="project" value="UniProtKB-KW"/>
</dbReference>
<evidence type="ECO:0000256" key="4">
    <source>
        <dbReference type="ARBA" id="ARBA00022825"/>
    </source>
</evidence>
<dbReference type="Gene3D" id="3.90.226.10">
    <property type="entry name" value="2-enoyl-CoA Hydratase, Chain A, domain 1"/>
    <property type="match status" value="3"/>
</dbReference>
<proteinExistence type="inferred from homology"/>
<evidence type="ECO:0000256" key="3">
    <source>
        <dbReference type="ARBA" id="ARBA00022801"/>
    </source>
</evidence>
<evidence type="ECO:0000256" key="6">
    <source>
        <dbReference type="SAM" id="MobiDB-lite"/>
    </source>
</evidence>
<protein>
    <submittedName>
        <fullName evidence="8">Protease-4</fullName>
        <ecNumber evidence="8">3.4.21.-</ecNumber>
    </submittedName>
</protein>
<keyword evidence="2 8" id="KW-0645">Protease</keyword>
<dbReference type="RefSeq" id="WP_184633742.1">
    <property type="nucleotide sequence ID" value="NZ_BAABKT010000004.1"/>
</dbReference>
<dbReference type="InterPro" id="IPR047272">
    <property type="entry name" value="S49_SppA_C"/>
</dbReference>
<name>A0A841EAD8_9ACTN</name>
<feature type="compositionally biased region" description="Basic and acidic residues" evidence="6">
    <location>
        <begin position="265"/>
        <end position="274"/>
    </location>
</feature>
<dbReference type="PIRSF" id="PIRSF001217">
    <property type="entry name" value="Protease_4_SppA"/>
    <property type="match status" value="1"/>
</dbReference>
<dbReference type="Proteomes" id="UP000578077">
    <property type="component" value="Unassembled WGS sequence"/>
</dbReference>
<feature type="region of interest" description="Disordered" evidence="6">
    <location>
        <begin position="533"/>
        <end position="559"/>
    </location>
</feature>
<evidence type="ECO:0000256" key="2">
    <source>
        <dbReference type="ARBA" id="ARBA00022670"/>
    </source>
</evidence>
<evidence type="ECO:0000313" key="9">
    <source>
        <dbReference type="Proteomes" id="UP000578077"/>
    </source>
</evidence>
<comment type="caution">
    <text evidence="8">The sequence shown here is derived from an EMBL/GenBank/DDBJ whole genome shotgun (WGS) entry which is preliminary data.</text>
</comment>
<gene>
    <name evidence="8" type="ORF">HNR25_001231</name>
</gene>
<dbReference type="SUPFAM" id="SSF52096">
    <property type="entry name" value="ClpP/crotonase"/>
    <property type="match status" value="2"/>
</dbReference>
<organism evidence="8 9">
    <name type="scientific">Streptomonospora salina</name>
    <dbReference type="NCBI Taxonomy" id="104205"/>
    <lineage>
        <taxon>Bacteria</taxon>
        <taxon>Bacillati</taxon>
        <taxon>Actinomycetota</taxon>
        <taxon>Actinomycetes</taxon>
        <taxon>Streptosporangiales</taxon>
        <taxon>Nocardiopsidaceae</taxon>
        <taxon>Streptomonospora</taxon>
    </lineage>
</organism>
<dbReference type="EMBL" id="JACHLY010000001">
    <property type="protein sequence ID" value="MBB5997480.1"/>
    <property type="molecule type" value="Genomic_DNA"/>
</dbReference>
<feature type="domain" description="Peptidase S49" evidence="7">
    <location>
        <begin position="96"/>
        <end position="247"/>
    </location>
</feature>
<keyword evidence="4" id="KW-0720">Serine protease</keyword>
<feature type="active site" description="Proton donor/acceptor" evidence="5">
    <location>
        <position position="168"/>
    </location>
</feature>
<dbReference type="InterPro" id="IPR004634">
    <property type="entry name" value="Pept_S49_pIV"/>
</dbReference>
<evidence type="ECO:0000256" key="5">
    <source>
        <dbReference type="PIRSR" id="PIRSR001217-1"/>
    </source>
</evidence>
<feature type="compositionally biased region" description="Basic and acidic residues" evidence="6">
    <location>
        <begin position="540"/>
        <end position="552"/>
    </location>
</feature>
<dbReference type="PANTHER" id="PTHR33209:SF1">
    <property type="entry name" value="PEPTIDASE S49 DOMAIN-CONTAINING PROTEIN"/>
    <property type="match status" value="1"/>
</dbReference>
<feature type="active site" description="Nucleophile" evidence="5">
    <location>
        <position position="391"/>
    </location>
</feature>
<dbReference type="CDD" id="cd07023">
    <property type="entry name" value="S49_Sppa_N_C"/>
    <property type="match status" value="1"/>
</dbReference>
<evidence type="ECO:0000259" key="7">
    <source>
        <dbReference type="Pfam" id="PF01343"/>
    </source>
</evidence>
<feature type="region of interest" description="Disordered" evidence="6">
    <location>
        <begin position="252"/>
        <end position="274"/>
    </location>
</feature>
<dbReference type="GO" id="GO:0006465">
    <property type="term" value="P:signal peptide processing"/>
    <property type="evidence" value="ECO:0007669"/>
    <property type="project" value="InterPro"/>
</dbReference>
<dbReference type="InterPro" id="IPR029045">
    <property type="entry name" value="ClpP/crotonase-like_dom_sf"/>
</dbReference>
<sequence>MVHPVKLLGPFSRIQKRRSGPLILELDLTDGLAEEAPSDPVGQVLARRHQQLRDVVEGIRRGAHDPRVTALVAKIDGRPLGFAKVQEVRDAVASFRAAGKDTVAWAESFGEFGPGTVSYYLACAFAEIAVVPTGAVGLTGLSVGTTFFGGAAERLGVRFEGGARHEYKNAPDQFTERGYTEPHREITERLVASLGEQVVEGVAEGRGLTAERVRELVDRAPLLAEEARQAGLVDRLAYRDEVYADLRGRHAPDAAAADGGSADGGGDRTGRPREDSAGARLLYVGRYHHRALVAERVPVRPGGYVALITATGMITSGRSRRSAMGGTTIGADTVAASLRAARRDRNVRAVVLRVDSRGGSPVASDVIRREVALTREAGTPVVASLGDIAGSGGYYIVMDADAIVARPGTLTGSIGVYIGKPVLSGLMERLGINKESVDSGAHAAMLDPDRGFSESEWERVDAALDSTYADFTGKVARARGLSGEQVDAVARGRVLTGRDAREGGLVDDLGGLPAAVRLARAKADLPGGRLRSFPVTGPWDRLKPAESSEDRATAPQSALAPDVQELAARAGLPAAVSLTVPGDWEVR</sequence>
<evidence type="ECO:0000313" key="8">
    <source>
        <dbReference type="EMBL" id="MBB5997480.1"/>
    </source>
</evidence>
<dbReference type="PANTHER" id="PTHR33209">
    <property type="entry name" value="PROTEASE 4"/>
    <property type="match status" value="1"/>
</dbReference>
<dbReference type="InterPro" id="IPR002142">
    <property type="entry name" value="Peptidase_S49"/>
</dbReference>
<keyword evidence="3 8" id="KW-0378">Hydrolase</keyword>
<dbReference type="AlphaFoldDB" id="A0A841EAD8"/>
<dbReference type="CDD" id="cd07018">
    <property type="entry name" value="S49_SppA_67K_type"/>
    <property type="match status" value="1"/>
</dbReference>
<evidence type="ECO:0000256" key="1">
    <source>
        <dbReference type="ARBA" id="ARBA00008683"/>
    </source>
</evidence>
<feature type="domain" description="Peptidase S49" evidence="7">
    <location>
        <begin position="375"/>
        <end position="525"/>
    </location>
</feature>
<reference evidence="8 9" key="1">
    <citation type="submission" date="2020-08" db="EMBL/GenBank/DDBJ databases">
        <title>Sequencing the genomes of 1000 actinobacteria strains.</title>
        <authorList>
            <person name="Klenk H.-P."/>
        </authorList>
    </citation>
    <scope>NUCLEOTIDE SEQUENCE [LARGE SCALE GENOMIC DNA]</scope>
    <source>
        <strain evidence="8 9">DSM 44593</strain>
    </source>
</reference>
<dbReference type="Pfam" id="PF01343">
    <property type="entry name" value="Peptidase_S49"/>
    <property type="match status" value="2"/>
</dbReference>
<comment type="similarity">
    <text evidence="1">Belongs to the peptidase S49 family.</text>
</comment>
<accession>A0A841EAD8</accession>
<dbReference type="EC" id="3.4.21.-" evidence="8"/>
<dbReference type="GO" id="GO:0016020">
    <property type="term" value="C:membrane"/>
    <property type="evidence" value="ECO:0007669"/>
    <property type="project" value="InterPro"/>
</dbReference>